<dbReference type="PANTHER" id="PTHR37471">
    <property type="entry name" value="UNNAMED PRODUCT"/>
    <property type="match status" value="1"/>
</dbReference>
<protein>
    <recommendedName>
        <fullName evidence="2">AB hydrolase-1 domain-containing protein</fullName>
    </recommendedName>
</protein>
<accession>A0A8H7ULJ2</accession>
<keyword evidence="4" id="KW-1185">Reference proteome</keyword>
<dbReference type="EMBL" id="JAEPQZ010000001">
    <property type="protein sequence ID" value="KAG2186217.1"/>
    <property type="molecule type" value="Genomic_DNA"/>
</dbReference>
<evidence type="ECO:0000313" key="3">
    <source>
        <dbReference type="EMBL" id="KAG2186217.1"/>
    </source>
</evidence>
<dbReference type="Gene3D" id="3.40.50.1820">
    <property type="entry name" value="alpha/beta hydrolase"/>
    <property type="match status" value="1"/>
</dbReference>
<evidence type="ECO:0000259" key="2">
    <source>
        <dbReference type="Pfam" id="PF00561"/>
    </source>
</evidence>
<keyword evidence="1" id="KW-0812">Transmembrane</keyword>
<dbReference type="InterPro" id="IPR000073">
    <property type="entry name" value="AB_hydrolase_1"/>
</dbReference>
<dbReference type="PANTHER" id="PTHR37471:SF1">
    <property type="entry name" value="AB HYDROLASE-1 DOMAIN-CONTAINING PROTEIN"/>
    <property type="match status" value="1"/>
</dbReference>
<name>A0A8H7ULJ2_MORIS</name>
<feature type="non-terminal residue" evidence="3">
    <location>
        <position position="1"/>
    </location>
</feature>
<feature type="transmembrane region" description="Helical" evidence="1">
    <location>
        <begin position="132"/>
        <end position="150"/>
    </location>
</feature>
<keyword evidence="1" id="KW-0472">Membrane</keyword>
<evidence type="ECO:0000313" key="4">
    <source>
        <dbReference type="Proteomes" id="UP000654370"/>
    </source>
</evidence>
<evidence type="ECO:0000256" key="1">
    <source>
        <dbReference type="SAM" id="Phobius"/>
    </source>
</evidence>
<dbReference type="SUPFAM" id="SSF53474">
    <property type="entry name" value="alpha/beta-Hydrolases"/>
    <property type="match status" value="1"/>
</dbReference>
<comment type="caution">
    <text evidence="3">The sequence shown here is derived from an EMBL/GenBank/DDBJ whole genome shotgun (WGS) entry which is preliminary data.</text>
</comment>
<dbReference type="Pfam" id="PF00561">
    <property type="entry name" value="Abhydrolase_1"/>
    <property type="match status" value="1"/>
</dbReference>
<dbReference type="Proteomes" id="UP000654370">
    <property type="component" value="Unassembled WGS sequence"/>
</dbReference>
<reference evidence="3" key="1">
    <citation type="submission" date="2020-12" db="EMBL/GenBank/DDBJ databases">
        <title>Metabolic potential, ecology and presence of endohyphal bacteria is reflected in genomic diversity of Mucoromycotina.</title>
        <authorList>
            <person name="Muszewska A."/>
            <person name="Okrasinska A."/>
            <person name="Steczkiewicz K."/>
            <person name="Drgas O."/>
            <person name="Orlowska M."/>
            <person name="Perlinska-Lenart U."/>
            <person name="Aleksandrzak-Piekarczyk T."/>
            <person name="Szatraj K."/>
            <person name="Zielenkiewicz U."/>
            <person name="Pilsyk S."/>
            <person name="Malc E."/>
            <person name="Mieczkowski P."/>
            <person name="Kruszewska J.S."/>
            <person name="Biernat P."/>
            <person name="Pawlowska J."/>
        </authorList>
    </citation>
    <scope>NUCLEOTIDE SEQUENCE</scope>
    <source>
        <strain evidence="3">WA0000067209</strain>
    </source>
</reference>
<keyword evidence="1" id="KW-1133">Transmembrane helix</keyword>
<dbReference type="InterPro" id="IPR029058">
    <property type="entry name" value="AB_hydrolase_fold"/>
</dbReference>
<proteinExistence type="predicted"/>
<gene>
    <name evidence="3" type="ORF">INT43_002655</name>
</gene>
<dbReference type="AlphaFoldDB" id="A0A8H7ULJ2"/>
<feature type="domain" description="AB hydrolase-1" evidence="2">
    <location>
        <begin position="207"/>
        <end position="338"/>
    </location>
</feature>
<dbReference type="OrthoDB" id="6431331at2759"/>
<sequence length="436" mass="50465">MHYILAKRRLEKYNQEIPGMTSQERWGLLNECLQTVNDPEVWFTGWFRRGGSKEQPGIRDIREGNVREWLAWAFWGKSLEDVDSNPDQAEELNKVVDEVFAKLGYQLADGYNANLTCIRLNLDPIKSSYRPLCIYIAVYILTYMFNYTFMNRGFYRYEDGSLAQSWDKIIKADVRDATEAFTPNLPAPGGLIVHWHRPATKKTNEAPIFFIHGIAAGLMCYNRFINQLIKNCGDHRGLVFLEMPYVSMHINQRIPTTQVLVKEVQKILAVHGYEKAIFMGHSLGSCVVNWIVQDIPQHVAGVTLIDPVIYLLHYSDLAYNFVHRTPTTPNELLINFFAAQELYTAFYIARRFDWNSNMMFVGRRDDTTIINRYGQEAVHLKDFHVFISENDNLIDCQRTARYLLSNKIDCHVMPGLDHATFLFKTTWGETITGLYS</sequence>
<organism evidence="3 4">
    <name type="scientific">Mortierella isabellina</name>
    <name type="common">Filamentous fungus</name>
    <name type="synonym">Umbelopsis isabellina</name>
    <dbReference type="NCBI Taxonomy" id="91625"/>
    <lineage>
        <taxon>Eukaryota</taxon>
        <taxon>Fungi</taxon>
        <taxon>Fungi incertae sedis</taxon>
        <taxon>Mucoromycota</taxon>
        <taxon>Mucoromycotina</taxon>
        <taxon>Umbelopsidomycetes</taxon>
        <taxon>Umbelopsidales</taxon>
        <taxon>Umbelopsidaceae</taxon>
        <taxon>Umbelopsis</taxon>
    </lineage>
</organism>